<feature type="compositionally biased region" description="Acidic residues" evidence="1">
    <location>
        <begin position="425"/>
        <end position="443"/>
    </location>
</feature>
<feature type="region of interest" description="Disordered" evidence="1">
    <location>
        <begin position="176"/>
        <end position="206"/>
    </location>
</feature>
<dbReference type="Proteomes" id="UP000325313">
    <property type="component" value="Unassembled WGS sequence"/>
</dbReference>
<sequence length="465" mass="50614">MAIQYSPPRAELTCKSSVRRTAQHLAGPLNRAHVDIPANYQAPTKPADYSAPRAWSNPSGPSSTAGKPTQPPAGRPSTRAASVAGVTDVTPLEAQVSALQLDAAIRDDSRWDTYFDDEGCYPSMDPAAVAALEDLDKQLLANEIEKAEQADLADAIAGSSARPLHHTLTDLFHNEGEDERRAQSDATQLANDLPPSSASHQSTHRVTSIPAVQSLHGDAPISHPQLDLSLPARPNFATPTPMHKDRQYGLFRSMAVPKVLACTPCPSFGEFSRVDKTPVVDNGFPNVLDPAYADIPDDSPGRKNSRGETSYLTEEGDRFLDSVMASVNQNKNLTPAQGNPVPPVLTPPADKQPPPAIPKRQSEHPVVIRERQERRPKYQFSTVRLEGIEDNHNGNLRKNRNRVDDSEEDEADDHGHSKKSRVDFDSESDPDADGIPDNGEEFEPTQQKQQVAVILDHGIGHPAPF</sequence>
<feature type="compositionally biased region" description="Basic and acidic residues" evidence="1">
    <location>
        <begin position="360"/>
        <end position="376"/>
    </location>
</feature>
<evidence type="ECO:0000313" key="3">
    <source>
        <dbReference type="Proteomes" id="UP000325313"/>
    </source>
</evidence>
<evidence type="ECO:0000256" key="1">
    <source>
        <dbReference type="SAM" id="MobiDB-lite"/>
    </source>
</evidence>
<dbReference type="EMBL" id="VDEP01000472">
    <property type="protein sequence ID" value="KAA1075611.1"/>
    <property type="molecule type" value="Genomic_DNA"/>
</dbReference>
<evidence type="ECO:0000313" key="2">
    <source>
        <dbReference type="EMBL" id="KAA1075611.1"/>
    </source>
</evidence>
<feature type="region of interest" description="Disordered" evidence="1">
    <location>
        <begin position="331"/>
        <end position="449"/>
    </location>
</feature>
<feature type="region of interest" description="Disordered" evidence="1">
    <location>
        <begin position="26"/>
        <end position="86"/>
    </location>
</feature>
<protein>
    <submittedName>
        <fullName evidence="2">Uncharacterized protein</fullName>
    </submittedName>
</protein>
<name>A0A5B0MFY2_PUCGR</name>
<comment type="caution">
    <text evidence="2">The sequence shown here is derived from an EMBL/GenBank/DDBJ whole genome shotgun (WGS) entry which is preliminary data.</text>
</comment>
<accession>A0A5B0MFY2</accession>
<feature type="compositionally biased region" description="Polar residues" evidence="1">
    <location>
        <begin position="184"/>
        <end position="206"/>
    </location>
</feature>
<proteinExistence type="predicted"/>
<feature type="region of interest" description="Disordered" evidence="1">
    <location>
        <begin position="292"/>
        <end position="312"/>
    </location>
</feature>
<gene>
    <name evidence="2" type="ORF">PGTUg99_031883</name>
</gene>
<feature type="compositionally biased region" description="Pro residues" evidence="1">
    <location>
        <begin position="340"/>
        <end position="357"/>
    </location>
</feature>
<dbReference type="AlphaFoldDB" id="A0A5B0MFY2"/>
<reference evidence="2 3" key="1">
    <citation type="submission" date="2019-05" db="EMBL/GenBank/DDBJ databases">
        <title>Emergence of the Ug99 lineage of the wheat stem rust pathogen through somatic hybridization.</title>
        <authorList>
            <person name="Li F."/>
            <person name="Upadhyaya N.M."/>
            <person name="Sperschneider J."/>
            <person name="Matny O."/>
            <person name="Nguyen-Phuc H."/>
            <person name="Mago R."/>
            <person name="Raley C."/>
            <person name="Miller M.E."/>
            <person name="Silverstein K.A.T."/>
            <person name="Henningsen E."/>
            <person name="Hirsch C.D."/>
            <person name="Visser B."/>
            <person name="Pretorius Z.A."/>
            <person name="Steffenson B.J."/>
            <person name="Schwessinger B."/>
            <person name="Dodds P.N."/>
            <person name="Figueroa M."/>
        </authorList>
    </citation>
    <scope>NUCLEOTIDE SEQUENCE [LARGE SCALE GENOMIC DNA]</scope>
    <source>
        <strain evidence="2 3">Ug99</strain>
    </source>
</reference>
<organism evidence="2 3">
    <name type="scientific">Puccinia graminis f. sp. tritici</name>
    <dbReference type="NCBI Taxonomy" id="56615"/>
    <lineage>
        <taxon>Eukaryota</taxon>
        <taxon>Fungi</taxon>
        <taxon>Dikarya</taxon>
        <taxon>Basidiomycota</taxon>
        <taxon>Pucciniomycotina</taxon>
        <taxon>Pucciniomycetes</taxon>
        <taxon>Pucciniales</taxon>
        <taxon>Pucciniaceae</taxon>
        <taxon>Puccinia</taxon>
    </lineage>
</organism>
<feature type="compositionally biased region" description="Polar residues" evidence="1">
    <location>
        <begin position="56"/>
        <end position="67"/>
    </location>
</feature>